<dbReference type="Proteomes" id="UP001168990">
    <property type="component" value="Unassembled WGS sequence"/>
</dbReference>
<evidence type="ECO:0000256" key="9">
    <source>
        <dbReference type="PROSITE-ProRule" id="PRU00708"/>
    </source>
</evidence>
<dbReference type="Gene3D" id="1.10.150.20">
    <property type="entry name" value="5' to 3' exonuclease, C-terminal subdomain"/>
    <property type="match status" value="1"/>
</dbReference>
<evidence type="ECO:0000256" key="2">
    <source>
        <dbReference type="ARBA" id="ARBA00012418"/>
    </source>
</evidence>
<feature type="repeat" description="PPR" evidence="9">
    <location>
        <begin position="266"/>
        <end position="300"/>
    </location>
</feature>
<evidence type="ECO:0000313" key="12">
    <source>
        <dbReference type="EMBL" id="KAK0178059.1"/>
    </source>
</evidence>
<feature type="domain" description="DNA-directed RNA polymerase N-terminal" evidence="11">
    <location>
        <begin position="411"/>
        <end position="726"/>
    </location>
</feature>
<evidence type="ECO:0000256" key="4">
    <source>
        <dbReference type="ARBA" id="ARBA00022679"/>
    </source>
</evidence>
<dbReference type="GO" id="GO:0003899">
    <property type="term" value="F:DNA-directed RNA polymerase activity"/>
    <property type="evidence" value="ECO:0007669"/>
    <property type="project" value="UniProtKB-EC"/>
</dbReference>
<proteinExistence type="inferred from homology"/>
<dbReference type="GO" id="GO:0071897">
    <property type="term" value="P:DNA biosynthetic process"/>
    <property type="evidence" value="ECO:0007669"/>
    <property type="project" value="UniProtKB-ARBA"/>
</dbReference>
<reference evidence="12" key="1">
    <citation type="journal article" date="2023" name="bioRxiv">
        <title>Scaffold-level genome assemblies of two parasitoid biocontrol wasps reveal the parthenogenesis mechanism and an associated novel virus.</title>
        <authorList>
            <person name="Inwood S."/>
            <person name="Skelly J."/>
            <person name="Guhlin J."/>
            <person name="Harrop T."/>
            <person name="Goldson S."/>
            <person name="Dearden P."/>
        </authorList>
    </citation>
    <scope>NUCLEOTIDE SEQUENCE</scope>
    <source>
        <strain evidence="12">Irish</strain>
        <tissue evidence="12">Whole body</tissue>
    </source>
</reference>
<comment type="catalytic activity">
    <reaction evidence="8 10">
        <text>RNA(n) + a ribonucleoside 5'-triphosphate = RNA(n+1) + diphosphate</text>
        <dbReference type="Rhea" id="RHEA:21248"/>
        <dbReference type="Rhea" id="RHEA-COMP:14527"/>
        <dbReference type="Rhea" id="RHEA-COMP:17342"/>
        <dbReference type="ChEBI" id="CHEBI:33019"/>
        <dbReference type="ChEBI" id="CHEBI:61557"/>
        <dbReference type="ChEBI" id="CHEBI:140395"/>
        <dbReference type="EC" id="2.7.7.6"/>
    </reaction>
</comment>
<dbReference type="InterPro" id="IPR043502">
    <property type="entry name" value="DNA/RNA_pol_sf"/>
</dbReference>
<dbReference type="Pfam" id="PF14700">
    <property type="entry name" value="RPOL_N"/>
    <property type="match status" value="1"/>
</dbReference>
<dbReference type="GO" id="GO:0034245">
    <property type="term" value="C:mitochondrial DNA-directed RNA polymerase complex"/>
    <property type="evidence" value="ECO:0007669"/>
    <property type="project" value="TreeGrafter"/>
</dbReference>
<dbReference type="PANTHER" id="PTHR10102:SF0">
    <property type="entry name" value="DNA-DIRECTED RNA POLYMERASE, MITOCHONDRIAL"/>
    <property type="match status" value="1"/>
</dbReference>
<evidence type="ECO:0000313" key="13">
    <source>
        <dbReference type="Proteomes" id="UP001168990"/>
    </source>
</evidence>
<dbReference type="InterPro" id="IPR037159">
    <property type="entry name" value="RNA_POL_N_sf"/>
</dbReference>
<dbReference type="AlphaFoldDB" id="A0AA39KY47"/>
<keyword evidence="3 10" id="KW-0240">DNA-directed RNA polymerase</keyword>
<dbReference type="SMART" id="SM01311">
    <property type="entry name" value="RPOL_N"/>
    <property type="match status" value="1"/>
</dbReference>
<dbReference type="Gene3D" id="1.25.40.10">
    <property type="entry name" value="Tetratricopeptide repeat domain"/>
    <property type="match status" value="1"/>
</dbReference>
<name>A0AA39KY47_9HYME</name>
<dbReference type="InterPro" id="IPR002885">
    <property type="entry name" value="PPR_rpt"/>
</dbReference>
<keyword evidence="5 10" id="KW-0548">Nucleotidyltransferase</keyword>
<evidence type="ECO:0000256" key="6">
    <source>
        <dbReference type="ARBA" id="ARBA00022946"/>
    </source>
</evidence>
<dbReference type="FunFam" id="1.10.150.20:FF:000031">
    <property type="entry name" value="DNA-directed RNA polymerase"/>
    <property type="match status" value="1"/>
</dbReference>
<dbReference type="PANTHER" id="PTHR10102">
    <property type="entry name" value="DNA-DIRECTED RNA POLYMERASE, MITOCHONDRIAL"/>
    <property type="match status" value="1"/>
</dbReference>
<dbReference type="EC" id="2.7.7.6" evidence="2 10"/>
<keyword evidence="4 10" id="KW-0808">Transferase</keyword>
<sequence>MKLCSHCRVYHLITSKSISYSQLRNQTTIPAPLPLKKEIKHKSRRFTELLEGSKFAGDTIINRRTIIKKMSPNQLSSFVNITDTPSDDLHKINGTKLLEFKPSDVKSNTFSSDVMQLSNIQQSPNVGSYIVEQCDDVKKIDHVSVMEDLEISGFSDSTSLIKSSSLLNSIPQEANPHEIEDEIETLNTTDCISKKAKRKSDSKPKEDIVETERLKMINNLARKESLIRTLNAYLQLCVSCGMIGRVYHTIMHYRTGGKQKLFVVKDINLYNILFQAYANHGELGKLKEMMNYMVIDELKPTAKTYAIIFECYENCKKKYRNLNYLYKIHADMKKQSITFDDILKESKTKIGQHSAVLASIRSIEPKFEPAKNIRNESYTVHLLDKIKPDNAICKSPAENLLTLDDLKRKFRIQTQHEIYGHVEIKSVEKFEEIKPIIAHYKKVIVDLENSWTIAASEAFDRDLKSLKNREYQPIPNAMVLYPCLCALDTEQYINAILREVRKLANGSETFSPSFTTLCRKLGKYINDKYEMLVNTRNGYVERTEQIYFKYGDWYLNRKDTMNSRIIWQRISDDISRDFSVELQTIQWPINLQISVGKFLYNIILKDIKIDVNYIKPESNTKRLLPAFYTLFRSSGKKHLVEEIKPHPILSKLYRESQPETLNFDTSLIPSICPPRPWSSMHSGGYMLLKTDVIRMPLYAIQQWKRLENTPPSQLWPSLDSLNQLSSIPWTVNNTILDLAIKVFQDGGSVKLNVPQPPSVLPPVPLLGTNSTEIDRKSITRARIELKRKKSEMYSLWCDALYRLSLANHFRDKIFWLPHNMDFRGRVYPVPPHLNHLGSDLARSILIFALGKPLGPNGLDWLKIHTINLTGFKKRNSISERLKYANEILDKILDSAENPMTGEMWWATSDEPWQTLAGCMEIAAALKSPNPEEYICRFPIHQDGSCNGLQHYAALGRDQIGALNVNLYPSDVPQDVYSSVAVMVDEARQKDASEFNLVAQALEGFVTRKVIKQTVMTTVYGVTKFGARLQIARQLKDLDNFPQEYVWSASLYLAQKTFDSLRTMFESARQIQDWFTDCARVASSLKGQNIEWVTPLGLPVIQPYSKVIPMKNGFKDVFIDVLEKPNAIKQKNAFAPNFVHSLDSCHMMLTSLHCEHAGLTFVSVHDCYWTHPATVKTMNKICREQFVALHSEPILENLSQYFIQKYVTEKSDDDAECDLENNLSERKIYRTVSQVPKKGNFDLKSVLKSTYFFS</sequence>
<evidence type="ECO:0000256" key="5">
    <source>
        <dbReference type="ARBA" id="ARBA00022695"/>
    </source>
</evidence>
<evidence type="ECO:0000256" key="7">
    <source>
        <dbReference type="ARBA" id="ARBA00023163"/>
    </source>
</evidence>
<dbReference type="InterPro" id="IPR046950">
    <property type="entry name" value="DNA-dir_Rpol_C_phage-type"/>
</dbReference>
<dbReference type="InterPro" id="IPR029262">
    <property type="entry name" value="RPOL_N"/>
</dbReference>
<keyword evidence="13" id="KW-1185">Reference proteome</keyword>
<dbReference type="GO" id="GO:0006390">
    <property type="term" value="P:mitochondrial transcription"/>
    <property type="evidence" value="ECO:0007669"/>
    <property type="project" value="TreeGrafter"/>
</dbReference>
<keyword evidence="6" id="KW-0809">Transit peptide</keyword>
<evidence type="ECO:0000256" key="3">
    <source>
        <dbReference type="ARBA" id="ARBA00022478"/>
    </source>
</evidence>
<dbReference type="GO" id="GO:0001018">
    <property type="term" value="F:mitochondrial promoter sequence-specific DNA binding"/>
    <property type="evidence" value="ECO:0007669"/>
    <property type="project" value="TreeGrafter"/>
</dbReference>
<dbReference type="Pfam" id="PF00940">
    <property type="entry name" value="RNA_pol"/>
    <property type="match status" value="1"/>
</dbReference>
<gene>
    <name evidence="12" type="ORF">PV328_002040</name>
</gene>
<dbReference type="SUPFAM" id="SSF56672">
    <property type="entry name" value="DNA/RNA polymerases"/>
    <property type="match status" value="1"/>
</dbReference>
<reference evidence="12" key="2">
    <citation type="submission" date="2023-03" db="EMBL/GenBank/DDBJ databases">
        <authorList>
            <person name="Inwood S.N."/>
            <person name="Skelly J.G."/>
            <person name="Guhlin J."/>
            <person name="Harrop T.W.R."/>
            <person name="Goldson S.G."/>
            <person name="Dearden P.K."/>
        </authorList>
    </citation>
    <scope>NUCLEOTIDE SEQUENCE</scope>
    <source>
        <strain evidence="12">Irish</strain>
        <tissue evidence="12">Whole body</tissue>
    </source>
</reference>
<dbReference type="PROSITE" id="PS51375">
    <property type="entry name" value="PPR"/>
    <property type="match status" value="1"/>
</dbReference>
<protein>
    <recommendedName>
        <fullName evidence="2 10">DNA-directed RNA polymerase</fullName>
        <ecNumber evidence="2 10">2.7.7.6</ecNumber>
    </recommendedName>
</protein>
<dbReference type="Gene3D" id="1.10.1320.10">
    <property type="entry name" value="DNA-directed RNA polymerase, N-terminal domain"/>
    <property type="match status" value="1"/>
</dbReference>
<dbReference type="InterPro" id="IPR002092">
    <property type="entry name" value="DNA-dir_Rpol_phage-type"/>
</dbReference>
<organism evidence="12 13">
    <name type="scientific">Microctonus aethiopoides</name>
    <dbReference type="NCBI Taxonomy" id="144406"/>
    <lineage>
        <taxon>Eukaryota</taxon>
        <taxon>Metazoa</taxon>
        <taxon>Ecdysozoa</taxon>
        <taxon>Arthropoda</taxon>
        <taxon>Hexapoda</taxon>
        <taxon>Insecta</taxon>
        <taxon>Pterygota</taxon>
        <taxon>Neoptera</taxon>
        <taxon>Endopterygota</taxon>
        <taxon>Hymenoptera</taxon>
        <taxon>Apocrita</taxon>
        <taxon>Ichneumonoidea</taxon>
        <taxon>Braconidae</taxon>
        <taxon>Euphorinae</taxon>
        <taxon>Microctonus</taxon>
    </lineage>
</organism>
<dbReference type="PROSITE" id="PS00900">
    <property type="entry name" value="RNA_POL_PHAGE_1"/>
    <property type="match status" value="1"/>
</dbReference>
<dbReference type="EMBL" id="JAQQBS010000001">
    <property type="protein sequence ID" value="KAK0178059.1"/>
    <property type="molecule type" value="Genomic_DNA"/>
</dbReference>
<evidence type="ECO:0000256" key="8">
    <source>
        <dbReference type="ARBA" id="ARBA00048552"/>
    </source>
</evidence>
<keyword evidence="7 10" id="KW-0804">Transcription</keyword>
<evidence type="ECO:0000256" key="1">
    <source>
        <dbReference type="ARBA" id="ARBA00009493"/>
    </source>
</evidence>
<evidence type="ECO:0000256" key="10">
    <source>
        <dbReference type="RuleBase" id="RU003805"/>
    </source>
</evidence>
<accession>A0AA39KY47</accession>
<comment type="similarity">
    <text evidence="1 10">Belongs to the phage and mitochondrial RNA polymerase family.</text>
</comment>
<dbReference type="InterPro" id="IPR011990">
    <property type="entry name" value="TPR-like_helical_dom_sf"/>
</dbReference>
<evidence type="ECO:0000259" key="11">
    <source>
        <dbReference type="SMART" id="SM01311"/>
    </source>
</evidence>
<dbReference type="PROSITE" id="PS00489">
    <property type="entry name" value="RNA_POL_PHAGE_2"/>
    <property type="match status" value="1"/>
</dbReference>
<comment type="function">
    <text evidence="10">DNA-dependent RNA polymerase catalyzes the transcription of DNA into RNA using the four ribonucleoside triphosphates as substrates.</text>
</comment>
<dbReference type="FunFam" id="1.10.287.280:FF:000001">
    <property type="entry name" value="DNA-directed RNA polymerase"/>
    <property type="match status" value="1"/>
</dbReference>
<dbReference type="Gene3D" id="1.10.287.280">
    <property type="match status" value="1"/>
</dbReference>
<comment type="caution">
    <text evidence="12">The sequence shown here is derived from an EMBL/GenBank/DDBJ whole genome shotgun (WGS) entry which is preliminary data.</text>
</comment>